<protein>
    <submittedName>
        <fullName evidence="1">Glycosyltransferase involved in cell wall bisynthesis</fullName>
    </submittedName>
</protein>
<accession>A0A1G6T4T4</accession>
<reference evidence="2" key="1">
    <citation type="submission" date="2016-10" db="EMBL/GenBank/DDBJ databases">
        <authorList>
            <person name="Varghese N."/>
            <person name="Submissions S."/>
        </authorList>
    </citation>
    <scope>NUCLEOTIDE SEQUENCE [LARGE SCALE GENOMIC DNA]</scope>
    <source>
        <strain evidence="2">CGMCC 1.9108</strain>
    </source>
</reference>
<dbReference type="PANTHER" id="PTHR45947">
    <property type="entry name" value="SULFOQUINOVOSYL TRANSFERASE SQD2"/>
    <property type="match status" value="1"/>
</dbReference>
<dbReference type="EMBL" id="FMZV01000006">
    <property type="protein sequence ID" value="SDD24170.1"/>
    <property type="molecule type" value="Genomic_DNA"/>
</dbReference>
<dbReference type="AlphaFoldDB" id="A0A1G6T4T4"/>
<dbReference type="Pfam" id="PF13692">
    <property type="entry name" value="Glyco_trans_1_4"/>
    <property type="match status" value="1"/>
</dbReference>
<dbReference type="PANTHER" id="PTHR45947:SF15">
    <property type="entry name" value="TEICHURONIC ACID BIOSYNTHESIS GLYCOSYLTRANSFERASE TUAC-RELATED"/>
    <property type="match status" value="1"/>
</dbReference>
<gene>
    <name evidence="1" type="ORF">SAMN04488239_1068</name>
</gene>
<dbReference type="CDD" id="cd03801">
    <property type="entry name" value="GT4_PimA-like"/>
    <property type="match status" value="1"/>
</dbReference>
<keyword evidence="2" id="KW-1185">Reference proteome</keyword>
<evidence type="ECO:0000313" key="2">
    <source>
        <dbReference type="Proteomes" id="UP000199628"/>
    </source>
</evidence>
<dbReference type="Gene3D" id="3.40.50.2000">
    <property type="entry name" value="Glycogen Phosphorylase B"/>
    <property type="match status" value="2"/>
</dbReference>
<sequence length="462" mass="49462">MAVACRFDVTLESVPFRVNRSQGEGRRLVARRPQAVPGCRRTGRQAVPGALPLGQANAAGPAAVTIAYVLNTYPQPSHSFIRREVQALERQGVPVLRLAMRRAAVPLVDARDRAEAERTEYVLDRGALGLGLALLRRFLVAPGRGFAALRLAWRCGRVSPAGRLRHVIYLAEAAHVATRCRAAGVTHVHAHFGTNSTTVAMLAEALGGPGFSFTVHGPEEFDAPAALSLPEKLARARFAVGVSQFGRSQLCRWTAFAGWDRLRVVHCGIEPAAFADPVPVPDGPLRLVAVGRFVEQKGQMILLQAMARLVRSHPQAHLDLVGDGEMRGDLERAIVGLNLGGNVTLTGWLDQDGVRAALDAAHALVMPSFAEGLPMVVMEAMAAARPVVATYVAGTPELVWPGETGWLVPAADPAALADALEEVAVVGRQRLDRMGQAGRARVLERHDIDGQAAKLAEFFKSG</sequence>
<keyword evidence="1" id="KW-0808">Transferase</keyword>
<name>A0A1G6T4T4_9RHOB</name>
<evidence type="ECO:0000313" key="1">
    <source>
        <dbReference type="EMBL" id="SDD24170.1"/>
    </source>
</evidence>
<proteinExistence type="predicted"/>
<dbReference type="GO" id="GO:0016757">
    <property type="term" value="F:glycosyltransferase activity"/>
    <property type="evidence" value="ECO:0007669"/>
    <property type="project" value="TreeGrafter"/>
</dbReference>
<dbReference type="SUPFAM" id="SSF53756">
    <property type="entry name" value="UDP-Glycosyltransferase/glycogen phosphorylase"/>
    <property type="match status" value="1"/>
</dbReference>
<dbReference type="Proteomes" id="UP000199628">
    <property type="component" value="Unassembled WGS sequence"/>
</dbReference>
<organism evidence="1 2">
    <name type="scientific">Ruegeria marina</name>
    <dbReference type="NCBI Taxonomy" id="639004"/>
    <lineage>
        <taxon>Bacteria</taxon>
        <taxon>Pseudomonadati</taxon>
        <taxon>Pseudomonadota</taxon>
        <taxon>Alphaproteobacteria</taxon>
        <taxon>Rhodobacterales</taxon>
        <taxon>Roseobacteraceae</taxon>
        <taxon>Ruegeria</taxon>
    </lineage>
</organism>
<dbReference type="STRING" id="639004.SAMN04488239_1068"/>
<dbReference type="InterPro" id="IPR050194">
    <property type="entry name" value="Glycosyltransferase_grp1"/>
</dbReference>